<reference evidence="2 3" key="1">
    <citation type="submission" date="2024-11" db="EMBL/GenBank/DDBJ databases">
        <title>Chromosome-level genome assembly of Eucalyptus globulus Labill. provides insights into its genome evolution.</title>
        <authorList>
            <person name="Li X."/>
        </authorList>
    </citation>
    <scope>NUCLEOTIDE SEQUENCE [LARGE SCALE GENOMIC DNA]</scope>
    <source>
        <strain evidence="2">CL2024</strain>
        <tissue evidence="2">Fresh tender leaves</tissue>
    </source>
</reference>
<feature type="compositionally biased region" description="Basic and acidic residues" evidence="1">
    <location>
        <begin position="15"/>
        <end position="25"/>
    </location>
</feature>
<gene>
    <name evidence="2" type="ORF">ACJRO7_023224</name>
</gene>
<feature type="region of interest" description="Disordered" evidence="1">
    <location>
        <begin position="1"/>
        <end position="44"/>
    </location>
</feature>
<proteinExistence type="predicted"/>
<comment type="caution">
    <text evidence="2">The sequence shown here is derived from an EMBL/GenBank/DDBJ whole genome shotgun (WGS) entry which is preliminary data.</text>
</comment>
<sequence length="168" mass="17995">MVLALGGAAYSGSSRGKDHIKDMAPKDNSTLSSDDVPDPNNPSSGNFSPCKNINALADSMAVCLYRCCSVCMGSLHDVMPEILIHEAGLNKNSWNVEDVHDVVASLSMDLVSAVRQEFSNVSSLFGEIQGNSVLCPDASTFNCNSPGCRYRGVDFSTFTPPRLKGIRM</sequence>
<protein>
    <submittedName>
        <fullName evidence="2">Uncharacterized protein</fullName>
    </submittedName>
</protein>
<evidence type="ECO:0000313" key="3">
    <source>
        <dbReference type="Proteomes" id="UP001634007"/>
    </source>
</evidence>
<name>A0ABD3K681_EUCGL</name>
<dbReference type="Proteomes" id="UP001634007">
    <property type="component" value="Unassembled WGS sequence"/>
</dbReference>
<evidence type="ECO:0000256" key="1">
    <source>
        <dbReference type="SAM" id="MobiDB-lite"/>
    </source>
</evidence>
<dbReference type="EMBL" id="JBJKBG010000006">
    <property type="protein sequence ID" value="KAL3733838.1"/>
    <property type="molecule type" value="Genomic_DNA"/>
</dbReference>
<evidence type="ECO:0000313" key="2">
    <source>
        <dbReference type="EMBL" id="KAL3733838.1"/>
    </source>
</evidence>
<keyword evidence="3" id="KW-1185">Reference proteome</keyword>
<organism evidence="2 3">
    <name type="scientific">Eucalyptus globulus</name>
    <name type="common">Tasmanian blue gum</name>
    <dbReference type="NCBI Taxonomy" id="34317"/>
    <lineage>
        <taxon>Eukaryota</taxon>
        <taxon>Viridiplantae</taxon>
        <taxon>Streptophyta</taxon>
        <taxon>Embryophyta</taxon>
        <taxon>Tracheophyta</taxon>
        <taxon>Spermatophyta</taxon>
        <taxon>Magnoliopsida</taxon>
        <taxon>eudicotyledons</taxon>
        <taxon>Gunneridae</taxon>
        <taxon>Pentapetalae</taxon>
        <taxon>rosids</taxon>
        <taxon>malvids</taxon>
        <taxon>Myrtales</taxon>
        <taxon>Myrtaceae</taxon>
        <taxon>Myrtoideae</taxon>
        <taxon>Eucalypteae</taxon>
        <taxon>Eucalyptus</taxon>
    </lineage>
</organism>
<accession>A0ABD3K681</accession>
<dbReference type="AlphaFoldDB" id="A0ABD3K681"/>